<keyword evidence="4" id="KW-1185">Reference proteome</keyword>
<organism evidence="3 4">
    <name type="scientific">Novosphingobium piscinae</name>
    <dbReference type="NCBI Taxonomy" id="1507448"/>
    <lineage>
        <taxon>Bacteria</taxon>
        <taxon>Pseudomonadati</taxon>
        <taxon>Pseudomonadota</taxon>
        <taxon>Alphaproteobacteria</taxon>
        <taxon>Sphingomonadales</taxon>
        <taxon>Sphingomonadaceae</taxon>
        <taxon>Novosphingobium</taxon>
    </lineage>
</organism>
<feature type="region of interest" description="Disordered" evidence="1">
    <location>
        <begin position="172"/>
        <end position="195"/>
    </location>
</feature>
<feature type="signal peptide" evidence="2">
    <location>
        <begin position="1"/>
        <end position="23"/>
    </location>
</feature>
<name>A0A7X1FXQ5_9SPHN</name>
<feature type="region of interest" description="Disordered" evidence="1">
    <location>
        <begin position="141"/>
        <end position="160"/>
    </location>
</feature>
<feature type="chain" id="PRO_5030993709" evidence="2">
    <location>
        <begin position="24"/>
        <end position="266"/>
    </location>
</feature>
<evidence type="ECO:0000256" key="2">
    <source>
        <dbReference type="SAM" id="SignalP"/>
    </source>
</evidence>
<keyword evidence="2" id="KW-0732">Signal</keyword>
<dbReference type="PROSITE" id="PS51257">
    <property type="entry name" value="PROKAR_LIPOPROTEIN"/>
    <property type="match status" value="1"/>
</dbReference>
<evidence type="ECO:0000313" key="3">
    <source>
        <dbReference type="EMBL" id="MBC2668237.1"/>
    </source>
</evidence>
<accession>A0A7X1FXQ5</accession>
<sequence length="266" mass="26929">MLRSCPILACAGFLSLTSGCATIGTNVKGDFTCRAPRGDCAPAHVIDERATGSLAPAALSEAAGPVSARARAEVSAADPARTGERTLRVVFPAHVDAAGILHEDAVAWVVVETPRWRGELTGRESAARGAPVMRQLCRQLKTAQARPATPEETMDTPSADNAQIPFAAVADERPDPADPVGSPAASTDPALSAAPPLVLPSTAREAVAGASAPGVPGFDMPPPPHDRAPGSEASPASPVFPSAAAIAAARAASHAPASTPKTQEPQ</sequence>
<feature type="region of interest" description="Disordered" evidence="1">
    <location>
        <begin position="210"/>
        <end position="266"/>
    </location>
</feature>
<dbReference type="AlphaFoldDB" id="A0A7X1FXQ5"/>
<evidence type="ECO:0000313" key="4">
    <source>
        <dbReference type="Proteomes" id="UP000551327"/>
    </source>
</evidence>
<protein>
    <submittedName>
        <fullName evidence="3">TraV family lipoprotein</fullName>
    </submittedName>
</protein>
<evidence type="ECO:0000256" key="1">
    <source>
        <dbReference type="SAM" id="MobiDB-lite"/>
    </source>
</evidence>
<dbReference type="EMBL" id="JACLAX010000002">
    <property type="protein sequence ID" value="MBC2668237.1"/>
    <property type="molecule type" value="Genomic_DNA"/>
</dbReference>
<feature type="compositionally biased region" description="Low complexity" evidence="1">
    <location>
        <begin position="233"/>
        <end position="260"/>
    </location>
</feature>
<reference evidence="3 4" key="1">
    <citation type="submission" date="2020-08" db="EMBL/GenBank/DDBJ databases">
        <title>The genome sequence of type strain Novosphingobium piscinae KCTC 42194.</title>
        <authorList>
            <person name="Liu Y."/>
        </authorList>
    </citation>
    <scope>NUCLEOTIDE SEQUENCE [LARGE SCALE GENOMIC DNA]</scope>
    <source>
        <strain evidence="3 4">KCTC 42194</strain>
    </source>
</reference>
<comment type="caution">
    <text evidence="3">The sequence shown here is derived from an EMBL/GenBank/DDBJ whole genome shotgun (WGS) entry which is preliminary data.</text>
</comment>
<keyword evidence="3" id="KW-0449">Lipoprotein</keyword>
<proteinExistence type="predicted"/>
<dbReference type="RefSeq" id="WP_185678108.1">
    <property type="nucleotide sequence ID" value="NZ_JACLAX010000002.1"/>
</dbReference>
<gene>
    <name evidence="3" type="ORF">H7F53_03655</name>
</gene>
<dbReference type="Proteomes" id="UP000551327">
    <property type="component" value="Unassembled WGS sequence"/>
</dbReference>